<reference evidence="3" key="1">
    <citation type="journal article" date="2019" name="Int. J. Syst. Evol. Microbiol.">
        <title>The Global Catalogue of Microorganisms (GCM) 10K type strain sequencing project: providing services to taxonomists for standard genome sequencing and annotation.</title>
        <authorList>
            <consortium name="The Broad Institute Genomics Platform"/>
            <consortium name="The Broad Institute Genome Sequencing Center for Infectious Disease"/>
            <person name="Wu L."/>
            <person name="Ma J."/>
        </authorList>
    </citation>
    <scope>NUCLEOTIDE SEQUENCE [LARGE SCALE GENOMIC DNA]</scope>
    <source>
        <strain evidence="3">CGMCC 1.15480</strain>
    </source>
</reference>
<evidence type="ECO:0000313" key="3">
    <source>
        <dbReference type="Proteomes" id="UP000597761"/>
    </source>
</evidence>
<gene>
    <name evidence="2" type="ORF">GCM10011512_26790</name>
</gene>
<comment type="caution">
    <text evidence="2">The sequence shown here is derived from an EMBL/GenBank/DDBJ whole genome shotgun (WGS) entry which is preliminary data.</text>
</comment>
<dbReference type="RefSeq" id="WP_188668924.1">
    <property type="nucleotide sequence ID" value="NZ_BMJI01000022.1"/>
</dbReference>
<accession>A0ABQ1PKA6</accession>
<dbReference type="Pfam" id="PF13454">
    <property type="entry name" value="NAD_binding_9"/>
    <property type="match status" value="1"/>
</dbReference>
<organism evidence="2 3">
    <name type="scientific">Tersicoccus solisilvae</name>
    <dbReference type="NCBI Taxonomy" id="1882339"/>
    <lineage>
        <taxon>Bacteria</taxon>
        <taxon>Bacillati</taxon>
        <taxon>Actinomycetota</taxon>
        <taxon>Actinomycetes</taxon>
        <taxon>Micrococcales</taxon>
        <taxon>Micrococcaceae</taxon>
        <taxon>Tersicoccus</taxon>
    </lineage>
</organism>
<dbReference type="InterPro" id="IPR036188">
    <property type="entry name" value="FAD/NAD-bd_sf"/>
</dbReference>
<proteinExistence type="predicted"/>
<dbReference type="PANTHER" id="PTHR40254">
    <property type="entry name" value="BLR0577 PROTEIN"/>
    <property type="match status" value="1"/>
</dbReference>
<protein>
    <recommendedName>
        <fullName evidence="1">FAD-dependent urate hydroxylase HpyO/Asp monooxygenase CreE-like FAD/NAD(P)-binding domain-containing protein</fullName>
    </recommendedName>
</protein>
<dbReference type="InterPro" id="IPR052189">
    <property type="entry name" value="L-asp_N-monooxygenase_NS-form"/>
</dbReference>
<evidence type="ECO:0000313" key="2">
    <source>
        <dbReference type="EMBL" id="GGC98494.1"/>
    </source>
</evidence>
<keyword evidence="3" id="KW-1185">Reference proteome</keyword>
<sequence>MGQSREVTVAVVGAGPRGTSVLERLLAHARVHDDVRLTVHLIDPHPAGPGRVWRSDQSRLPLMNTPSLFPTVVPDGVLEVPGVAGSTFDGWRQRLTGPGGRAAADGRGDRGDAAGLDAGEWAELCALTAGDFPTRRLYGRYLAATLAELRAAAPAGVTVTEHRATVTALTRRTDATSVAAHRFVLSLDDGGGLTADAVVLAYGHQESRLRPDQRLLRDAAATHGLHYQPPAIPADVDLTDVRAGEPVLIRGLGLNFFDLMAELTEGRGGVFAPWRDGPRTRYRYRPSGAEPVLYAASRRGVPYRAKAVLETYIPRRVRLRFFTDDAARALRREGATLTFRHDLWPLLRRDALWAYYTTMAETTPADLLDEGSRFLTELDALLTEPARGDDPAWDERLGALTGRYVHEHARINPDKLAQPLGRRPFDGAEDFDAAVLGYLHADAAGSARGEDDPLKVAIGALNAGRYLLKMVVADGGISDESWLRELRGWFEPFVEGLASGPPVQRIEQLIALAEAGVAHFVGPDPQFGVAESGETFVASSPWVARPPLAARVMIEATAPANAVARAQSPLLTGMLADGLVRPRSMMGVTGTPEVTAGMDVTLPPYRAIDAAGRTVEGLYVIGLPLASVQLGTAIAAEAHSSARSGGRTLWDADRIAADIVEGAAS</sequence>
<dbReference type="InterPro" id="IPR038732">
    <property type="entry name" value="HpyO/CreE_NAD-binding"/>
</dbReference>
<name>A0ABQ1PKA6_9MICC</name>
<dbReference type="PANTHER" id="PTHR40254:SF1">
    <property type="entry name" value="BLR0577 PROTEIN"/>
    <property type="match status" value="1"/>
</dbReference>
<dbReference type="Proteomes" id="UP000597761">
    <property type="component" value="Unassembled WGS sequence"/>
</dbReference>
<feature type="domain" description="FAD-dependent urate hydroxylase HpyO/Asp monooxygenase CreE-like FAD/NAD(P)-binding" evidence="1">
    <location>
        <begin position="10"/>
        <end position="205"/>
    </location>
</feature>
<dbReference type="SUPFAM" id="SSF51905">
    <property type="entry name" value="FAD/NAD(P)-binding domain"/>
    <property type="match status" value="1"/>
</dbReference>
<dbReference type="EMBL" id="BMJI01000022">
    <property type="protein sequence ID" value="GGC98494.1"/>
    <property type="molecule type" value="Genomic_DNA"/>
</dbReference>
<evidence type="ECO:0000259" key="1">
    <source>
        <dbReference type="Pfam" id="PF13454"/>
    </source>
</evidence>